<evidence type="ECO:0000256" key="7">
    <source>
        <dbReference type="ARBA" id="ARBA00022679"/>
    </source>
</evidence>
<dbReference type="PANTHER" id="PTHR44936:SF5">
    <property type="entry name" value="SENSOR HISTIDINE KINASE ENVZ"/>
    <property type="match status" value="1"/>
</dbReference>
<accession>A0A031MD29</accession>
<evidence type="ECO:0000256" key="5">
    <source>
        <dbReference type="ARBA" id="ARBA00022519"/>
    </source>
</evidence>
<keyword evidence="11" id="KW-0067">ATP-binding</keyword>
<comment type="catalytic activity">
    <reaction evidence="1">
        <text>ATP + protein L-histidine = ADP + protein N-phospho-L-histidine.</text>
        <dbReference type="EC" id="2.7.13.3"/>
    </reaction>
</comment>
<dbReference type="PROSITE" id="PS50885">
    <property type="entry name" value="HAMP"/>
    <property type="match status" value="1"/>
</dbReference>
<keyword evidence="10 19" id="KW-0418">Kinase</keyword>
<dbReference type="EMBL" id="FOUA01000002">
    <property type="protein sequence ID" value="SFL90155.1"/>
    <property type="molecule type" value="Genomic_DNA"/>
</dbReference>
<evidence type="ECO:0000313" key="21">
    <source>
        <dbReference type="Proteomes" id="UP000186904"/>
    </source>
</evidence>
<gene>
    <name evidence="19" type="ORF">SAMN04487855_1517</name>
    <name evidence="18" type="ORF">SAMN05216589_1796</name>
</gene>
<dbReference type="SUPFAM" id="SSF158472">
    <property type="entry name" value="HAMP domain-like"/>
    <property type="match status" value="1"/>
</dbReference>
<keyword evidence="14 15" id="KW-0472">Membrane</keyword>
<keyword evidence="6" id="KW-0597">Phosphoprotein</keyword>
<dbReference type="SMART" id="SM00304">
    <property type="entry name" value="HAMP"/>
    <property type="match status" value="1"/>
</dbReference>
<evidence type="ECO:0000256" key="15">
    <source>
        <dbReference type="SAM" id="Phobius"/>
    </source>
</evidence>
<evidence type="ECO:0000313" key="20">
    <source>
        <dbReference type="Proteomes" id="UP000186599"/>
    </source>
</evidence>
<comment type="subcellular location">
    <subcellularLocation>
        <location evidence="2">Cell inner membrane</location>
        <topology evidence="2">Multi-pass membrane protein</topology>
    </subcellularLocation>
</comment>
<evidence type="ECO:0000256" key="1">
    <source>
        <dbReference type="ARBA" id="ARBA00000085"/>
    </source>
</evidence>
<dbReference type="GO" id="GO:0005886">
    <property type="term" value="C:plasma membrane"/>
    <property type="evidence" value="ECO:0007669"/>
    <property type="project" value="UniProtKB-SubCell"/>
</dbReference>
<dbReference type="GO" id="GO:0000155">
    <property type="term" value="F:phosphorelay sensor kinase activity"/>
    <property type="evidence" value="ECO:0007669"/>
    <property type="project" value="InterPro"/>
</dbReference>
<dbReference type="CDD" id="cd06225">
    <property type="entry name" value="HAMP"/>
    <property type="match status" value="1"/>
</dbReference>
<dbReference type="SUPFAM" id="SSF47384">
    <property type="entry name" value="Homodimeric domain of signal transducing histidine kinase"/>
    <property type="match status" value="1"/>
</dbReference>
<evidence type="ECO:0000256" key="10">
    <source>
        <dbReference type="ARBA" id="ARBA00022777"/>
    </source>
</evidence>
<reference evidence="20 21" key="1">
    <citation type="submission" date="2016-10" db="EMBL/GenBank/DDBJ databases">
        <authorList>
            <person name="de Groot N.N."/>
        </authorList>
    </citation>
    <scope>NUCLEOTIDE SEQUENCE [LARGE SCALE GENOMIC DNA]</scope>
    <source>
        <strain evidence="19 20">CGMCC 1.9095</strain>
        <strain evidence="18 21">DSM 22558</strain>
    </source>
</reference>
<evidence type="ECO:0000313" key="19">
    <source>
        <dbReference type="EMBL" id="SFL90155.1"/>
    </source>
</evidence>
<evidence type="ECO:0000256" key="12">
    <source>
        <dbReference type="ARBA" id="ARBA00022989"/>
    </source>
</evidence>
<dbReference type="STRING" id="653930.SAMN05216589_1796"/>
<keyword evidence="4" id="KW-1003">Cell membrane</keyword>
<evidence type="ECO:0000259" key="17">
    <source>
        <dbReference type="PROSITE" id="PS50885"/>
    </source>
</evidence>
<dbReference type="Pfam" id="PF00672">
    <property type="entry name" value="HAMP"/>
    <property type="match status" value="1"/>
</dbReference>
<dbReference type="PROSITE" id="PS50109">
    <property type="entry name" value="HIS_KIN"/>
    <property type="match status" value="1"/>
</dbReference>
<evidence type="ECO:0000256" key="8">
    <source>
        <dbReference type="ARBA" id="ARBA00022692"/>
    </source>
</evidence>
<keyword evidence="8 15" id="KW-0812">Transmembrane</keyword>
<evidence type="ECO:0000313" key="18">
    <source>
        <dbReference type="EMBL" id="SER91750.1"/>
    </source>
</evidence>
<organism evidence="18 21">
    <name type="scientific">Halopseudomonas bauzanensis</name>
    <dbReference type="NCBI Taxonomy" id="653930"/>
    <lineage>
        <taxon>Bacteria</taxon>
        <taxon>Pseudomonadati</taxon>
        <taxon>Pseudomonadota</taxon>
        <taxon>Gammaproteobacteria</taxon>
        <taxon>Pseudomonadales</taxon>
        <taxon>Pseudomonadaceae</taxon>
        <taxon>Halopseudomonas</taxon>
    </lineage>
</organism>
<evidence type="ECO:0000256" key="3">
    <source>
        <dbReference type="ARBA" id="ARBA00012438"/>
    </source>
</evidence>
<dbReference type="PRINTS" id="PR00344">
    <property type="entry name" value="BCTRLSENSOR"/>
</dbReference>
<dbReference type="Gene3D" id="1.10.287.130">
    <property type="match status" value="1"/>
</dbReference>
<evidence type="ECO:0000256" key="11">
    <source>
        <dbReference type="ARBA" id="ARBA00022840"/>
    </source>
</evidence>
<dbReference type="Gene3D" id="3.30.565.10">
    <property type="entry name" value="Histidine kinase-like ATPase, C-terminal domain"/>
    <property type="match status" value="1"/>
</dbReference>
<evidence type="ECO:0000256" key="6">
    <source>
        <dbReference type="ARBA" id="ARBA00022553"/>
    </source>
</evidence>
<dbReference type="GO" id="GO:0005524">
    <property type="term" value="F:ATP binding"/>
    <property type="evidence" value="ECO:0007669"/>
    <property type="project" value="UniProtKB-KW"/>
</dbReference>
<dbReference type="Proteomes" id="UP000186599">
    <property type="component" value="Unassembled WGS sequence"/>
</dbReference>
<feature type="transmembrane region" description="Helical" evidence="15">
    <location>
        <begin position="149"/>
        <end position="171"/>
    </location>
</feature>
<dbReference type="AlphaFoldDB" id="A0A031MD29"/>
<feature type="transmembrane region" description="Helical" evidence="15">
    <location>
        <begin position="15"/>
        <end position="38"/>
    </location>
</feature>
<evidence type="ECO:0000256" key="2">
    <source>
        <dbReference type="ARBA" id="ARBA00004429"/>
    </source>
</evidence>
<dbReference type="SMART" id="SM00387">
    <property type="entry name" value="HATPase_c"/>
    <property type="match status" value="1"/>
</dbReference>
<dbReference type="Proteomes" id="UP000186904">
    <property type="component" value="Unassembled WGS sequence"/>
</dbReference>
<dbReference type="InterPro" id="IPR005467">
    <property type="entry name" value="His_kinase_dom"/>
</dbReference>
<keyword evidence="5" id="KW-0997">Cell inner membrane</keyword>
<feature type="domain" description="Histidine kinase" evidence="16">
    <location>
        <begin position="232"/>
        <end position="435"/>
    </location>
</feature>
<evidence type="ECO:0000256" key="4">
    <source>
        <dbReference type="ARBA" id="ARBA00022475"/>
    </source>
</evidence>
<keyword evidence="9" id="KW-0547">Nucleotide-binding</keyword>
<sequence length="436" mass="48493">MKGGPGWHPLLPRSFFARTLLLVLLVTLFSKILTLLYLMSNEDLLVDRQYSHGTAMLVQAYWASGPEARADMQALSGMELIHESLVPPGEIHWPYSGVFTNQLRDELGDRTQIRVQTVDQPAIWVHQPSYGDQWLKVPLYAHPLRGHRIWLVVSWLSLIGMLSTGAAWIFVRQLNRPLKVLERAAQRIGQGHSVRLLDTSGPAEIAEVYRAFNQMAQDVEQANNDRALLLAGVSHDLRTPLTRMRLSTELMSGVEPELTDGMIRDIEDMDAILDQFMAYIRDGSAEPIEPCDLNELIREVVAPVNVNEDLVRLWLDPIPDLALRRLSIKRLLTNLVENALNHGGTGVEVCSYLEQSAIQPCVVVSVLDRGPGIDQSEGEDLFTPFIRGDRARSTKGTGLGLAIVKRIADSHGISVQLLNRAGGGTEARLMFPVQVA</sequence>
<dbReference type="CDD" id="cd00082">
    <property type="entry name" value="HisKA"/>
    <property type="match status" value="1"/>
</dbReference>
<evidence type="ECO:0000256" key="14">
    <source>
        <dbReference type="ARBA" id="ARBA00023136"/>
    </source>
</evidence>
<keyword evidence="20" id="KW-1185">Reference proteome</keyword>
<evidence type="ECO:0000256" key="13">
    <source>
        <dbReference type="ARBA" id="ARBA00023012"/>
    </source>
</evidence>
<feature type="domain" description="HAMP" evidence="17">
    <location>
        <begin position="172"/>
        <end position="224"/>
    </location>
</feature>
<evidence type="ECO:0000259" key="16">
    <source>
        <dbReference type="PROSITE" id="PS50109"/>
    </source>
</evidence>
<dbReference type="InterPro" id="IPR050980">
    <property type="entry name" value="2C_sensor_his_kinase"/>
</dbReference>
<dbReference type="PANTHER" id="PTHR44936">
    <property type="entry name" value="SENSOR PROTEIN CREC"/>
    <property type="match status" value="1"/>
</dbReference>
<evidence type="ECO:0000256" key="9">
    <source>
        <dbReference type="ARBA" id="ARBA00022741"/>
    </source>
</evidence>
<dbReference type="InterPro" id="IPR036097">
    <property type="entry name" value="HisK_dim/P_sf"/>
</dbReference>
<dbReference type="EC" id="2.7.13.3" evidence="3"/>
<dbReference type="InterPro" id="IPR036890">
    <property type="entry name" value="HATPase_C_sf"/>
</dbReference>
<dbReference type="InterPro" id="IPR003661">
    <property type="entry name" value="HisK_dim/P_dom"/>
</dbReference>
<dbReference type="InterPro" id="IPR003660">
    <property type="entry name" value="HAMP_dom"/>
</dbReference>
<keyword evidence="13" id="KW-0902">Two-component regulatory system</keyword>
<dbReference type="InterPro" id="IPR003594">
    <property type="entry name" value="HATPase_dom"/>
</dbReference>
<dbReference type="SUPFAM" id="SSF55874">
    <property type="entry name" value="ATPase domain of HSP90 chaperone/DNA topoisomerase II/histidine kinase"/>
    <property type="match status" value="1"/>
</dbReference>
<keyword evidence="7" id="KW-0808">Transferase</keyword>
<keyword evidence="12 15" id="KW-1133">Transmembrane helix</keyword>
<dbReference type="InterPro" id="IPR004358">
    <property type="entry name" value="Sig_transdc_His_kin-like_C"/>
</dbReference>
<dbReference type="Pfam" id="PF02518">
    <property type="entry name" value="HATPase_c"/>
    <property type="match status" value="1"/>
</dbReference>
<dbReference type="SMART" id="SM00388">
    <property type="entry name" value="HisKA"/>
    <property type="match status" value="1"/>
</dbReference>
<dbReference type="RefSeq" id="WP_235818254.1">
    <property type="nucleotide sequence ID" value="NZ_FOGN01000002.1"/>
</dbReference>
<protein>
    <recommendedName>
        <fullName evidence="3">histidine kinase</fullName>
        <ecNumber evidence="3">2.7.13.3</ecNumber>
    </recommendedName>
</protein>
<proteinExistence type="predicted"/>
<dbReference type="Pfam" id="PF00512">
    <property type="entry name" value="HisKA"/>
    <property type="match status" value="1"/>
</dbReference>
<name>A0A031MD29_9GAMM</name>
<dbReference type="EMBL" id="FOGN01000002">
    <property type="protein sequence ID" value="SER91750.1"/>
    <property type="molecule type" value="Genomic_DNA"/>
</dbReference>
<dbReference type="FunFam" id="1.10.287.130:FF:000006">
    <property type="entry name" value="Osmolarity two-component histidine kinase EnvZ"/>
    <property type="match status" value="1"/>
</dbReference>